<feature type="compositionally biased region" description="Polar residues" evidence="2">
    <location>
        <begin position="864"/>
        <end position="874"/>
    </location>
</feature>
<reference evidence="3" key="1">
    <citation type="journal article" date="2023" name="BMC Genomics">
        <title>Chromosome-level genome assemblies of Cutaneotrichosporon spp. (Trichosporonales, Basidiomycota) reveal imbalanced evolution between nucleotide sequences and chromosome synteny.</title>
        <authorList>
            <person name="Kobayashi Y."/>
            <person name="Kayamori A."/>
            <person name="Aoki K."/>
            <person name="Shiwa Y."/>
            <person name="Matsutani M."/>
            <person name="Fujita N."/>
            <person name="Sugita T."/>
            <person name="Iwasaki W."/>
            <person name="Tanaka N."/>
            <person name="Takashima M."/>
        </authorList>
    </citation>
    <scope>NUCLEOTIDE SEQUENCE</scope>
    <source>
        <strain evidence="3">HIS016</strain>
    </source>
</reference>
<feature type="compositionally biased region" description="Polar residues" evidence="2">
    <location>
        <begin position="13"/>
        <end position="26"/>
    </location>
</feature>
<feature type="region of interest" description="Disordered" evidence="2">
    <location>
        <begin position="935"/>
        <end position="961"/>
    </location>
</feature>
<feature type="coiled-coil region" evidence="1">
    <location>
        <begin position="1745"/>
        <end position="1772"/>
    </location>
</feature>
<evidence type="ECO:0000256" key="1">
    <source>
        <dbReference type="SAM" id="Coils"/>
    </source>
</evidence>
<evidence type="ECO:0000313" key="3">
    <source>
        <dbReference type="EMBL" id="GMK59513.1"/>
    </source>
</evidence>
<feature type="compositionally biased region" description="Basic and acidic residues" evidence="2">
    <location>
        <begin position="1352"/>
        <end position="1362"/>
    </location>
</feature>
<keyword evidence="1" id="KW-0175">Coiled coil</keyword>
<keyword evidence="4" id="KW-1185">Reference proteome</keyword>
<comment type="caution">
    <text evidence="3">The sequence shown here is derived from an EMBL/GenBank/DDBJ whole genome shotgun (WGS) entry which is preliminary data.</text>
</comment>
<feature type="compositionally biased region" description="Low complexity" evidence="2">
    <location>
        <begin position="1371"/>
        <end position="1382"/>
    </location>
</feature>
<name>A0AAD3YEU9_9TREE</name>
<feature type="region of interest" description="Disordered" evidence="2">
    <location>
        <begin position="150"/>
        <end position="452"/>
    </location>
</feature>
<proteinExistence type="predicted"/>
<evidence type="ECO:0000256" key="2">
    <source>
        <dbReference type="SAM" id="MobiDB-lite"/>
    </source>
</evidence>
<dbReference type="Proteomes" id="UP001222932">
    <property type="component" value="Unassembled WGS sequence"/>
</dbReference>
<feature type="compositionally biased region" description="Low complexity" evidence="2">
    <location>
        <begin position="74"/>
        <end position="100"/>
    </location>
</feature>
<feature type="region of interest" description="Disordered" evidence="2">
    <location>
        <begin position="1605"/>
        <end position="1626"/>
    </location>
</feature>
<feature type="compositionally biased region" description="Basic and acidic residues" evidence="2">
    <location>
        <begin position="268"/>
        <end position="279"/>
    </location>
</feature>
<feature type="compositionally biased region" description="Polar residues" evidence="2">
    <location>
        <begin position="153"/>
        <end position="163"/>
    </location>
</feature>
<feature type="compositionally biased region" description="Low complexity" evidence="2">
    <location>
        <begin position="282"/>
        <end position="293"/>
    </location>
</feature>
<organism evidence="3 4">
    <name type="scientific">Cutaneotrichosporon spelunceum</name>
    <dbReference type="NCBI Taxonomy" id="1672016"/>
    <lineage>
        <taxon>Eukaryota</taxon>
        <taxon>Fungi</taxon>
        <taxon>Dikarya</taxon>
        <taxon>Basidiomycota</taxon>
        <taxon>Agaricomycotina</taxon>
        <taxon>Tremellomycetes</taxon>
        <taxon>Trichosporonales</taxon>
        <taxon>Trichosporonaceae</taxon>
        <taxon>Cutaneotrichosporon</taxon>
    </lineage>
</organism>
<feature type="compositionally biased region" description="Low complexity" evidence="2">
    <location>
        <begin position="234"/>
        <end position="260"/>
    </location>
</feature>
<feature type="compositionally biased region" description="Low complexity" evidence="2">
    <location>
        <begin position="396"/>
        <end position="409"/>
    </location>
</feature>
<dbReference type="EMBL" id="BTCM01000008">
    <property type="protein sequence ID" value="GMK59513.1"/>
    <property type="molecule type" value="Genomic_DNA"/>
</dbReference>
<feature type="region of interest" description="Disordered" evidence="2">
    <location>
        <begin position="973"/>
        <end position="1014"/>
    </location>
</feature>
<feature type="compositionally biased region" description="Polar residues" evidence="2">
    <location>
        <begin position="38"/>
        <end position="54"/>
    </location>
</feature>
<feature type="region of interest" description="Disordered" evidence="2">
    <location>
        <begin position="833"/>
        <end position="874"/>
    </location>
</feature>
<feature type="region of interest" description="Disordered" evidence="2">
    <location>
        <begin position="1874"/>
        <end position="1896"/>
    </location>
</feature>
<feature type="compositionally biased region" description="Low complexity" evidence="2">
    <location>
        <begin position="762"/>
        <end position="782"/>
    </location>
</feature>
<feature type="compositionally biased region" description="Pro residues" evidence="2">
    <location>
        <begin position="1887"/>
        <end position="1896"/>
    </location>
</feature>
<feature type="region of interest" description="Disordered" evidence="2">
    <location>
        <begin position="1347"/>
        <end position="1382"/>
    </location>
</feature>
<feature type="compositionally biased region" description="Basic and acidic residues" evidence="2">
    <location>
        <begin position="1144"/>
        <end position="1153"/>
    </location>
</feature>
<feature type="region of interest" description="Disordered" evidence="2">
    <location>
        <begin position="1500"/>
        <end position="1524"/>
    </location>
</feature>
<feature type="compositionally biased region" description="Polar residues" evidence="2">
    <location>
        <begin position="1876"/>
        <end position="1886"/>
    </location>
</feature>
<reference evidence="3" key="2">
    <citation type="submission" date="2023-06" db="EMBL/GenBank/DDBJ databases">
        <authorList>
            <person name="Kobayashi Y."/>
            <person name="Kayamori A."/>
            <person name="Aoki K."/>
            <person name="Shiwa Y."/>
            <person name="Fujita N."/>
            <person name="Sugita T."/>
            <person name="Iwasaki W."/>
            <person name="Tanaka N."/>
            <person name="Takashima M."/>
        </authorList>
    </citation>
    <scope>NUCLEOTIDE SEQUENCE</scope>
    <source>
        <strain evidence="3">HIS016</strain>
    </source>
</reference>
<feature type="compositionally biased region" description="Polar residues" evidence="2">
    <location>
        <begin position="1002"/>
        <end position="1012"/>
    </location>
</feature>
<feature type="region of interest" description="Disordered" evidence="2">
    <location>
        <begin position="1141"/>
        <end position="1200"/>
    </location>
</feature>
<sequence>MAQAPSMPGRASGSPSTLHSSFSPPQDQLGLQPYPESTALTSPTLSNDKPTIFQSLDGIQEAAETDGLVPPPVTTASPPAHSLPTSYYTASAGSATASGSQGNESSAYVDPIRQHFLIDDYLGNDDNFASAFGSSVDPLYADDGYEAAELSPVQGTRSRTSSYDGLGIKDGRSPSGSSGRKGPYRFPSNPDRPGSPLRLPTTSTPVVNRPSRCPQRLPLPWSPGAYQDWQPEASSSSLCLPPSPSSAMPHSPHSPRAPSPLAMSWEAPKLERESEHEPELVPQALAQQPQTPQSVRLSRVPVPSAANAGTTRRMVEAWENHTPASATPTPQPPSLPMPQSTSSPSNPGNCNSPSHRRLGQQYLAVKESEPLPIPTVTPIPASATMPWPPPSTAKWSGISAGSAASPRGSRVTPIDSPSKERSPAKGLSPSWLFNKQERQGEMGSPKSPGKERISFRQPIKEFKNVLSNMRRNGQKDKDEPAGWATAGVGLYGDRPDHLIDDDWFHRPLNPPVLDRMGDAEMNEEEEIHSGRVLWLSSSPDHTYHDHWRAAWATLSRMRLKITYLTDDLDCADRPDSGQPDVELCLRSCSDVVPIPAGEVERFRLPPPPEQGDFLMLEFRYGAARYLVVVNGAAQDWVSALLLGFGTAPSLKSYHDGSLRLGQLEDISKFGDTWVATSSEPSGWQTTSGCRPSWDPLEPSALCGQRTDLGAAAVEIVTETGEPPTPPPKSLRRSPPIGDCPEIKPTAPLQIHKRKESGTTPDSGATQTQHTGATGTTMGMQSQPTGSAYERSQPVPNDRDGPRGPRRGTGTALRAASLQQVDPLVSSVANRIRNWQPSHNDPPPEIDVSRSSSLKSTSDHDPSDLNPSRSASQIRSTRNTFDLDLAGVDAGLERRLVFKETPFGPRLPAMRKAVPKYMEGPEATKEAESFNIADSARLPDHEPVPEPVATQQAELPTSPRPKRLDSRIAAAMERFEGSPTAEKTAKSPPANRPAGPSAPLFTAKSSPATSPISTAKPLALPRSTVFTIQPPLPPSPLLTAKSPKPLSVVTPIHAPIARQTTSAAFLEDLMDEVRPMNARAASVGSATSVRDRIEALSRAAAPPVATPPLRLPVAATNENLQTPGHLRLPHAVALPAASLPAVPRSQERNARPHDLGLPSQSVPPSRRSKGPAAPFQDSSTLTSRRTLTVANPDPHSPPQPLAVYAETVSESNDNDGERPVTTTANIAKAEGDKRQEEDAAQVAAREAVGTKPVLNLGGPDASHVALSNQLRVLNDGVRAVASRLNETTEQQASQQAVRAADMQQRLVAINEGVRSVHGSIQPGLREEIVRIQAQLGDLMASVAALHAAHASRSRQEPVKDEQGAVKPPPPGETTGAAATMGPAETKAEEPVARSLANIGTADAAADMAAEPTVANKALDSATGEHLPTSIKEQLDNLNDNMDFLSEQVHHLKVTQQQLAIGAGAAGAQAMLARLEQMDEAKVFGESRQIFEAEEKVKAAEKRAEEATTRAEEATARADEATARAEAAEKAEVAEPQAAEVVPPQPPAVTTEQFAELMAMVKRMEIQGQQAAPPPPPPPPPAVTAEEFDELKALVHKIYENQIKQAAPTGDETNEAPPGEDATSQSPAVTVKKFDALVEMVTKVAEDQEATKSMVTKVAEDQEATKSMVTKVAEDQEVTKSMVTKVAEDQEAAKKDLDQIAEDQEAAKQGLALMNEYSSQMGTFLGTLIEKQRSVYTHLESRYDEFAARDSELYERLEAQHEKSRAEVRDAIQSVGLDLHQSISGERLNFIEAMQTATNLKLENHMREFMDILKGEVVKAHQEEAESRAAAAQFNQNIEKAKKDGLRMLQFFWEETKDHSPDALPDPIRATMDRLQFGHNNAPNSPRTLPTPPLSILH</sequence>
<gene>
    <name evidence="3" type="ORF">CspeluHIS016_0801190</name>
</gene>
<feature type="compositionally biased region" description="Low complexity" evidence="2">
    <location>
        <begin position="1177"/>
        <end position="1187"/>
    </location>
</feature>
<protein>
    <recommendedName>
        <fullName evidence="5">PH domain-containing protein</fullName>
    </recommendedName>
</protein>
<feature type="compositionally biased region" description="Low complexity" evidence="2">
    <location>
        <begin position="337"/>
        <end position="353"/>
    </location>
</feature>
<evidence type="ECO:0000313" key="4">
    <source>
        <dbReference type="Proteomes" id="UP001222932"/>
    </source>
</evidence>
<accession>A0AAD3YEU9</accession>
<feature type="region of interest" description="Disordered" evidence="2">
    <location>
        <begin position="1"/>
        <end position="106"/>
    </location>
</feature>
<feature type="region of interest" description="Disordered" evidence="2">
    <location>
        <begin position="717"/>
        <end position="820"/>
    </location>
</feature>
<evidence type="ECO:0008006" key="5">
    <source>
        <dbReference type="Google" id="ProtNLM"/>
    </source>
</evidence>